<gene>
    <name evidence="1" type="ORF">P3W24_12630</name>
</gene>
<evidence type="ECO:0000313" key="1">
    <source>
        <dbReference type="EMBL" id="MDF4025814.1"/>
    </source>
</evidence>
<organism evidence="1 2">
    <name type="scientific">Luteibacter sahnii</name>
    <dbReference type="NCBI Taxonomy" id="3021977"/>
    <lineage>
        <taxon>Bacteria</taxon>
        <taxon>Pseudomonadati</taxon>
        <taxon>Pseudomonadota</taxon>
        <taxon>Gammaproteobacteria</taxon>
        <taxon>Lysobacterales</taxon>
        <taxon>Rhodanobacteraceae</taxon>
        <taxon>Luteibacter</taxon>
    </lineage>
</organism>
<reference evidence="1 2" key="1">
    <citation type="journal article" date="2024" name="Curr. Microbiol.">
        <title>Luteibacter sahnii sp. nov., A Novel Yellow-Colored Xanthomonadin Pigment Producing Probiotic Bacterium from Healthy Rice Seed Microbiome.</title>
        <authorList>
            <person name="Jaiswal G."/>
            <person name="Rana R."/>
            <person name="Nayak P.K."/>
            <person name="Chouhan R."/>
            <person name="Gandhi S.G."/>
            <person name="Patel H.K."/>
            <person name="Patil P.B."/>
        </authorList>
    </citation>
    <scope>NUCLEOTIDE SEQUENCE [LARGE SCALE GENOMIC DNA]</scope>
    <source>
        <strain evidence="1 2">PPL201</strain>
    </source>
</reference>
<keyword evidence="2" id="KW-1185">Reference proteome</keyword>
<protein>
    <submittedName>
        <fullName evidence="1">Uncharacterized protein</fullName>
    </submittedName>
</protein>
<proteinExistence type="predicted"/>
<sequence length="206" mass="23083">MHTKKTRGTYTFYLPMPQAPGSVSRRGVERIDAVVLEAARDMMACRLRANDLGGSASMVLDGVPFTSKDVLMSESYYADVKSHRFVIKDDAAQRRIIIENTGRSRGRVESGTYAISVFEGGGEAKPDGHFTAIFMAMEETDDGMRFVVSEGYQGSIEFEFSGGRSWAQGRFRFDTKAEDDLPIFHRFTDGTFSLPNYDIPEPPRHR</sequence>
<evidence type="ECO:0000313" key="2">
    <source>
        <dbReference type="Proteomes" id="UP001528850"/>
    </source>
</evidence>
<dbReference type="Proteomes" id="UP001528850">
    <property type="component" value="Unassembled WGS sequence"/>
</dbReference>
<dbReference type="RefSeq" id="WP_320551751.1">
    <property type="nucleotide sequence ID" value="NZ_JAQLOK010000004.1"/>
</dbReference>
<comment type="caution">
    <text evidence="1">The sequence shown here is derived from an EMBL/GenBank/DDBJ whole genome shotgun (WGS) entry which is preliminary data.</text>
</comment>
<name>A0ABT6BCX2_9GAMM</name>
<accession>A0ABT6BCX2</accession>
<dbReference type="EMBL" id="JARJJS010000003">
    <property type="protein sequence ID" value="MDF4025814.1"/>
    <property type="molecule type" value="Genomic_DNA"/>
</dbReference>